<protein>
    <submittedName>
        <fullName evidence="2">Uncharacterized protein</fullName>
    </submittedName>
</protein>
<keyword evidence="1" id="KW-0812">Transmembrane</keyword>
<evidence type="ECO:0000256" key="1">
    <source>
        <dbReference type="SAM" id="Phobius"/>
    </source>
</evidence>
<keyword evidence="1" id="KW-1133">Transmembrane helix</keyword>
<feature type="transmembrane region" description="Helical" evidence="1">
    <location>
        <begin position="153"/>
        <end position="173"/>
    </location>
</feature>
<dbReference type="Proteomes" id="UP000177141">
    <property type="component" value="Unassembled WGS sequence"/>
</dbReference>
<dbReference type="EMBL" id="MGAL01000039">
    <property type="protein sequence ID" value="OGK46819.1"/>
    <property type="molecule type" value="Genomic_DNA"/>
</dbReference>
<reference evidence="2 3" key="1">
    <citation type="journal article" date="2016" name="Nat. Commun.">
        <title>Thousands of microbial genomes shed light on interconnected biogeochemical processes in an aquifer system.</title>
        <authorList>
            <person name="Anantharaman K."/>
            <person name="Brown C.T."/>
            <person name="Hug L.A."/>
            <person name="Sharon I."/>
            <person name="Castelle C.J."/>
            <person name="Probst A.J."/>
            <person name="Thomas B.C."/>
            <person name="Singh A."/>
            <person name="Wilkins M.J."/>
            <person name="Karaoz U."/>
            <person name="Brodie E.L."/>
            <person name="Williams K.H."/>
            <person name="Hubbard S.S."/>
            <person name="Banfield J.F."/>
        </authorList>
    </citation>
    <scope>NUCLEOTIDE SEQUENCE [LARGE SCALE GENOMIC DNA]</scope>
</reference>
<comment type="caution">
    <text evidence="2">The sequence shown here is derived from an EMBL/GenBank/DDBJ whole genome shotgun (WGS) entry which is preliminary data.</text>
</comment>
<dbReference type="AlphaFoldDB" id="A0A1F7ITX9"/>
<sequence>MENILAIIEYESEADYSFLIKNIESFFSSYENYGQGTSVMLALINADQQAAIVRKGLNVQVVENSPDIQNYVLLYHPVENQGSKLADLGEVYMITKNHSLVRIKENTTFSQTGEYAKFMMSPLQIVTPEITRSNQTISPTASASAQLSKYSNFVIIGIIIGVVLIVTVAIVIFRRLRKS</sequence>
<name>A0A1F7ITX9_9BACT</name>
<accession>A0A1F7ITX9</accession>
<organism evidence="2 3">
    <name type="scientific">Candidatus Roizmanbacteria bacterium RIFCSPLOWO2_01_FULL_38_12</name>
    <dbReference type="NCBI Taxonomy" id="1802061"/>
    <lineage>
        <taxon>Bacteria</taxon>
        <taxon>Candidatus Roizmaniibacteriota</taxon>
    </lineage>
</organism>
<keyword evidence="1" id="KW-0472">Membrane</keyword>
<evidence type="ECO:0000313" key="3">
    <source>
        <dbReference type="Proteomes" id="UP000177141"/>
    </source>
</evidence>
<proteinExistence type="predicted"/>
<gene>
    <name evidence="2" type="ORF">A3A93_06185</name>
</gene>
<evidence type="ECO:0000313" key="2">
    <source>
        <dbReference type="EMBL" id="OGK46819.1"/>
    </source>
</evidence>